<dbReference type="InterPro" id="IPR007835">
    <property type="entry name" value="MOFRL"/>
</dbReference>
<protein>
    <submittedName>
        <fullName evidence="7">Glycerate kinase</fullName>
    </submittedName>
</protein>
<dbReference type="PANTHER" id="PTHR12227:SF0">
    <property type="entry name" value="GLYCERATE KINASE"/>
    <property type="match status" value="1"/>
</dbReference>
<dbReference type="AlphaFoldDB" id="A0A7X6DRH7"/>
<accession>A0A7X6DRH7</accession>
<dbReference type="GO" id="GO:0005524">
    <property type="term" value="F:ATP binding"/>
    <property type="evidence" value="ECO:0007669"/>
    <property type="project" value="UniProtKB-KW"/>
</dbReference>
<dbReference type="GO" id="GO:0005737">
    <property type="term" value="C:cytoplasm"/>
    <property type="evidence" value="ECO:0007669"/>
    <property type="project" value="TreeGrafter"/>
</dbReference>
<dbReference type="RefSeq" id="WP_168061312.1">
    <property type="nucleotide sequence ID" value="NZ_VTOW01000003.1"/>
</dbReference>
<dbReference type="SUPFAM" id="SSF82544">
    <property type="entry name" value="GckA/TtuD-like"/>
    <property type="match status" value="1"/>
</dbReference>
<keyword evidence="3 7" id="KW-0418">Kinase</keyword>
<dbReference type="InterPro" id="IPR037035">
    <property type="entry name" value="GK-like_C_sf"/>
</dbReference>
<comment type="caution">
    <text evidence="7">The sequence shown here is derived from an EMBL/GenBank/DDBJ whole genome shotgun (WGS) entry which is preliminary data.</text>
</comment>
<evidence type="ECO:0000259" key="5">
    <source>
        <dbReference type="Pfam" id="PF05161"/>
    </source>
</evidence>
<dbReference type="EMBL" id="VTOW01000003">
    <property type="protein sequence ID" value="NKE72020.1"/>
    <property type="molecule type" value="Genomic_DNA"/>
</dbReference>
<keyword evidence="4" id="KW-0067">ATP-binding</keyword>
<name>A0A7X6DRH7_9BACT</name>
<reference evidence="7 8" key="1">
    <citation type="journal article" date="2020" name="Nature">
        <title>Bacterial chemolithoautotrophy via manganese oxidation.</title>
        <authorList>
            <person name="Yu H."/>
            <person name="Leadbetter J.R."/>
        </authorList>
    </citation>
    <scope>NUCLEOTIDE SEQUENCE [LARGE SCALE GENOMIC DNA]</scope>
    <source>
        <strain evidence="7 8">Mn-1</strain>
    </source>
</reference>
<keyword evidence="1" id="KW-0808">Transferase</keyword>
<dbReference type="PANTHER" id="PTHR12227">
    <property type="entry name" value="GLYCERATE KINASE"/>
    <property type="match status" value="1"/>
</dbReference>
<evidence type="ECO:0000256" key="1">
    <source>
        <dbReference type="ARBA" id="ARBA00022679"/>
    </source>
</evidence>
<dbReference type="GO" id="GO:0008887">
    <property type="term" value="F:glycerate kinase activity"/>
    <property type="evidence" value="ECO:0007669"/>
    <property type="project" value="InterPro"/>
</dbReference>
<dbReference type="Pfam" id="PF13660">
    <property type="entry name" value="DUF4147"/>
    <property type="match status" value="1"/>
</dbReference>
<sequence length="445" mass="47619">MNPPPAGKKDLQQLIPLLLDALDPGALLQKKIRFRNKKIEWDGRSYLVEPNRSVYLIGAGKGSARMAEALERLLGDAITDGVIVTKDGYGLPCRKIRIIEAGHPIPDEAGTAGAKEILALARRANRGDLVIGLWSGGGSALLPLPVSGISLQSKQQVTDLLLRSGAVIGEINAVRKHLSQIKGGQLAKAVGPARMVNFILSDVVGDRLDVIASGPTVPDPTTFNDAIEILKRYRLWDEIDPSVRLVLEEGARGERPETPKRLGRHIENILIGNGETAVNEAARQLRRMGFHPHILTSVLEGESREVAKVLVALAKEIQFRRKGKPVCFIAGGETTVTVRGKGKGGRCQEFALSAALSLAGTRGITAAALSTDGTDGPTDAAGAVATGETVQRATRKGMDPRMALAENDAYPFFDALGDLIRTGPTRTHLNDLYLLFIPSASAEEN</sequence>
<dbReference type="InterPro" id="IPR039760">
    <property type="entry name" value="MOFRL_protein"/>
</dbReference>
<proteinExistence type="predicted"/>
<evidence type="ECO:0000256" key="3">
    <source>
        <dbReference type="ARBA" id="ARBA00022777"/>
    </source>
</evidence>
<dbReference type="Gene3D" id="3.40.1480.10">
    <property type="entry name" value="MOFRL domain"/>
    <property type="match status" value="1"/>
</dbReference>
<evidence type="ECO:0000313" key="7">
    <source>
        <dbReference type="EMBL" id="NKE72020.1"/>
    </source>
</evidence>
<dbReference type="FunFam" id="3.40.50.10180:FF:000001">
    <property type="entry name" value="Glycerate kinase"/>
    <property type="match status" value="1"/>
</dbReference>
<evidence type="ECO:0000256" key="4">
    <source>
        <dbReference type="ARBA" id="ARBA00022840"/>
    </source>
</evidence>
<keyword evidence="8" id="KW-1185">Reference proteome</keyword>
<dbReference type="InterPro" id="IPR038614">
    <property type="entry name" value="GK_N_sf"/>
</dbReference>
<evidence type="ECO:0000313" key="8">
    <source>
        <dbReference type="Proteomes" id="UP000534783"/>
    </source>
</evidence>
<evidence type="ECO:0000259" key="6">
    <source>
        <dbReference type="Pfam" id="PF13660"/>
    </source>
</evidence>
<evidence type="ECO:0000256" key="2">
    <source>
        <dbReference type="ARBA" id="ARBA00022741"/>
    </source>
</evidence>
<keyword evidence="2" id="KW-0547">Nucleotide-binding</keyword>
<feature type="domain" description="MOFRL" evidence="5">
    <location>
        <begin position="326"/>
        <end position="431"/>
    </location>
</feature>
<dbReference type="Proteomes" id="UP000534783">
    <property type="component" value="Unassembled WGS sequence"/>
</dbReference>
<dbReference type="Gene3D" id="3.40.50.10180">
    <property type="entry name" value="Glycerate kinase, MOFRL-like N-terminal domain"/>
    <property type="match status" value="1"/>
</dbReference>
<gene>
    <name evidence="7" type="ORF">MNODULE_14825</name>
</gene>
<feature type="domain" description="MOFRL-associated" evidence="6">
    <location>
        <begin position="11"/>
        <end position="248"/>
    </location>
</feature>
<organism evidence="7 8">
    <name type="scientific">Candidatus Manganitrophus noduliformans</name>
    <dbReference type="NCBI Taxonomy" id="2606439"/>
    <lineage>
        <taxon>Bacteria</taxon>
        <taxon>Pseudomonadati</taxon>
        <taxon>Nitrospirota</taxon>
        <taxon>Nitrospiria</taxon>
        <taxon>Candidatus Troglogloeales</taxon>
        <taxon>Candidatus Manganitrophaceae</taxon>
        <taxon>Candidatus Manganitrophus</taxon>
    </lineage>
</organism>
<dbReference type="Pfam" id="PF05161">
    <property type="entry name" value="MOFRL"/>
    <property type="match status" value="1"/>
</dbReference>
<dbReference type="InterPro" id="IPR025286">
    <property type="entry name" value="MOFRL_assoc_dom"/>
</dbReference>